<feature type="chain" id="PRO_5043139269" evidence="5">
    <location>
        <begin position="17"/>
        <end position="150"/>
    </location>
</feature>
<dbReference type="WBParaSite" id="GPUH_0002381101-mRNA-1">
    <property type="protein sequence ID" value="GPUH_0002381101-mRNA-1"/>
    <property type="gene ID" value="GPUH_0002381101"/>
</dbReference>
<evidence type="ECO:0000256" key="3">
    <source>
        <dbReference type="ARBA" id="ARBA00022525"/>
    </source>
</evidence>
<evidence type="ECO:0000256" key="5">
    <source>
        <dbReference type="SAM" id="SignalP"/>
    </source>
</evidence>
<evidence type="ECO:0000313" key="7">
    <source>
        <dbReference type="Proteomes" id="UP000271098"/>
    </source>
</evidence>
<sequence>MLGKLLLRGFFVLAAAECFSLLDGLCTTRNVTVTGQLGCGDRAVKNVEVEMREHDILDPDDSLNKTHSDNEGRFEIYGQECEVGNIEPYLRITHNCEDGALNKVSFFKKFIHLKNEENSLRISCQLFFHPSYMKILITIYIRTYVKKYVY</sequence>
<dbReference type="PANTHER" id="PTHR21700">
    <property type="entry name" value="TRANSTHYRETIN-LIKE FAMILY PROTEIN-RELATED"/>
    <property type="match status" value="1"/>
</dbReference>
<dbReference type="EMBL" id="UYRT01098960">
    <property type="protein sequence ID" value="VDN41952.1"/>
    <property type="molecule type" value="Genomic_DNA"/>
</dbReference>
<dbReference type="InterPro" id="IPR001534">
    <property type="entry name" value="Transthyretin-like"/>
</dbReference>
<dbReference type="InterPro" id="IPR038479">
    <property type="entry name" value="Transthyretin-like_sf"/>
</dbReference>
<feature type="signal peptide" evidence="5">
    <location>
        <begin position="1"/>
        <end position="16"/>
    </location>
</feature>
<organism evidence="8">
    <name type="scientific">Gongylonema pulchrum</name>
    <dbReference type="NCBI Taxonomy" id="637853"/>
    <lineage>
        <taxon>Eukaryota</taxon>
        <taxon>Metazoa</taxon>
        <taxon>Ecdysozoa</taxon>
        <taxon>Nematoda</taxon>
        <taxon>Chromadorea</taxon>
        <taxon>Rhabditida</taxon>
        <taxon>Spirurina</taxon>
        <taxon>Spiruromorpha</taxon>
        <taxon>Spiruroidea</taxon>
        <taxon>Gongylonematidae</taxon>
        <taxon>Gongylonema</taxon>
    </lineage>
</organism>
<dbReference type="Proteomes" id="UP000271098">
    <property type="component" value="Unassembled WGS sequence"/>
</dbReference>
<comment type="similarity">
    <text evidence="2">Belongs to the nematode transthyretin-like family.</text>
</comment>
<accession>A0A183ES40</accession>
<gene>
    <name evidence="6" type="ORF">GPUH_LOCUS23782</name>
</gene>
<dbReference type="PANTHER" id="PTHR21700:SF30">
    <property type="entry name" value="TRANSTHYRETIN-LIKE FAMILY PROTEIN"/>
    <property type="match status" value="1"/>
</dbReference>
<evidence type="ECO:0000256" key="4">
    <source>
        <dbReference type="ARBA" id="ARBA00022729"/>
    </source>
</evidence>
<dbReference type="Gene3D" id="2.60.40.3330">
    <property type="match status" value="1"/>
</dbReference>
<dbReference type="GO" id="GO:0009986">
    <property type="term" value="C:cell surface"/>
    <property type="evidence" value="ECO:0007669"/>
    <property type="project" value="InterPro"/>
</dbReference>
<evidence type="ECO:0000256" key="1">
    <source>
        <dbReference type="ARBA" id="ARBA00004613"/>
    </source>
</evidence>
<protein>
    <submittedName>
        <fullName evidence="8">Transthyretin-like family protein</fullName>
    </submittedName>
</protein>
<dbReference type="GO" id="GO:0005576">
    <property type="term" value="C:extracellular region"/>
    <property type="evidence" value="ECO:0007669"/>
    <property type="project" value="UniProtKB-SubCell"/>
</dbReference>
<evidence type="ECO:0000256" key="2">
    <source>
        <dbReference type="ARBA" id="ARBA00010112"/>
    </source>
</evidence>
<keyword evidence="7" id="KW-1185">Reference proteome</keyword>
<keyword evidence="4 5" id="KW-0732">Signal</keyword>
<reference evidence="8" key="1">
    <citation type="submission" date="2016-06" db="UniProtKB">
        <authorList>
            <consortium name="WormBaseParasite"/>
        </authorList>
    </citation>
    <scope>IDENTIFICATION</scope>
</reference>
<evidence type="ECO:0000313" key="8">
    <source>
        <dbReference type="WBParaSite" id="GPUH_0002381101-mRNA-1"/>
    </source>
</evidence>
<keyword evidence="3" id="KW-0964">Secreted</keyword>
<dbReference type="AlphaFoldDB" id="A0A183ES40"/>
<dbReference type="Pfam" id="PF01060">
    <property type="entry name" value="TTR-52"/>
    <property type="match status" value="1"/>
</dbReference>
<reference evidence="6 7" key="2">
    <citation type="submission" date="2018-11" db="EMBL/GenBank/DDBJ databases">
        <authorList>
            <consortium name="Pathogen Informatics"/>
        </authorList>
    </citation>
    <scope>NUCLEOTIDE SEQUENCE [LARGE SCALE GENOMIC DNA]</scope>
</reference>
<evidence type="ECO:0000313" key="6">
    <source>
        <dbReference type="EMBL" id="VDN41952.1"/>
    </source>
</evidence>
<dbReference type="OrthoDB" id="5826894at2759"/>
<proteinExistence type="inferred from homology"/>
<comment type="subcellular location">
    <subcellularLocation>
        <location evidence="1">Secreted</location>
    </subcellularLocation>
</comment>
<name>A0A183ES40_9BILA</name>